<dbReference type="Gene3D" id="1.10.10.2830">
    <property type="match status" value="1"/>
</dbReference>
<evidence type="ECO:0000313" key="1">
    <source>
        <dbReference type="EMBL" id="MCY6958305.1"/>
    </source>
</evidence>
<protein>
    <recommendedName>
        <fullName evidence="3">HTH cro/C1-type domain-containing protein</fullName>
    </recommendedName>
</protein>
<dbReference type="RefSeq" id="WP_268060719.1">
    <property type="nucleotide sequence ID" value="NZ_JAPQFJ010000005.1"/>
</dbReference>
<evidence type="ECO:0008006" key="3">
    <source>
        <dbReference type="Google" id="ProtNLM"/>
    </source>
</evidence>
<gene>
    <name evidence="1" type="ORF">OW729_06775</name>
</gene>
<dbReference type="Proteomes" id="UP001144612">
    <property type="component" value="Unassembled WGS sequence"/>
</dbReference>
<organism evidence="1 2">
    <name type="scientific">Clostridium brassicae</name>
    <dbReference type="NCBI Taxonomy" id="2999072"/>
    <lineage>
        <taxon>Bacteria</taxon>
        <taxon>Bacillati</taxon>
        <taxon>Bacillota</taxon>
        <taxon>Clostridia</taxon>
        <taxon>Eubacteriales</taxon>
        <taxon>Clostridiaceae</taxon>
        <taxon>Clostridium</taxon>
    </lineage>
</organism>
<evidence type="ECO:0000313" key="2">
    <source>
        <dbReference type="Proteomes" id="UP001144612"/>
    </source>
</evidence>
<name>A0ABT4D7M5_9CLOT</name>
<reference evidence="1" key="1">
    <citation type="submission" date="2022-12" db="EMBL/GenBank/DDBJ databases">
        <title>Clostridium sp. nov., isolated from industrial wastewater.</title>
        <authorList>
            <person name="Jiayan W."/>
        </authorList>
    </citation>
    <scope>NUCLEOTIDE SEQUENCE</scope>
    <source>
        <strain evidence="1">ZC22-4</strain>
    </source>
</reference>
<sequence length="114" mass="12484">MLDGIRISSAGGNRGINQYNKVADGNNFAEQKSQEDLANQIGIDQRQLQNYKKLNELIPKLQSLVENNPVKQGKVYSEYVKLCGITHGGSRVQNAPLTQEQIAKELGVSTGTLV</sequence>
<comment type="caution">
    <text evidence="1">The sequence shown here is derived from an EMBL/GenBank/DDBJ whole genome shotgun (WGS) entry which is preliminary data.</text>
</comment>
<dbReference type="SUPFAM" id="SSF109709">
    <property type="entry name" value="KorB DNA-binding domain-like"/>
    <property type="match status" value="1"/>
</dbReference>
<accession>A0ABT4D7M5</accession>
<keyword evidence="2" id="KW-1185">Reference proteome</keyword>
<dbReference type="EMBL" id="JAPQFJ010000005">
    <property type="protein sequence ID" value="MCY6958305.1"/>
    <property type="molecule type" value="Genomic_DNA"/>
</dbReference>
<proteinExistence type="predicted"/>